<dbReference type="STRING" id="53326.A0A016UIV4"/>
<dbReference type="Gene3D" id="3.30.160.60">
    <property type="entry name" value="Classic Zinc Finger"/>
    <property type="match status" value="1"/>
</dbReference>
<organism evidence="3 4">
    <name type="scientific">Ancylostoma ceylanicum</name>
    <dbReference type="NCBI Taxonomy" id="53326"/>
    <lineage>
        <taxon>Eukaryota</taxon>
        <taxon>Metazoa</taxon>
        <taxon>Ecdysozoa</taxon>
        <taxon>Nematoda</taxon>
        <taxon>Chromadorea</taxon>
        <taxon>Rhabditida</taxon>
        <taxon>Rhabditina</taxon>
        <taxon>Rhabditomorpha</taxon>
        <taxon>Strongyloidea</taxon>
        <taxon>Ancylostomatidae</taxon>
        <taxon>Ancylostomatinae</taxon>
        <taxon>Ancylostoma</taxon>
    </lineage>
</organism>
<dbReference type="OrthoDB" id="8117402at2759"/>
<feature type="domain" description="C2H2-type" evidence="2">
    <location>
        <begin position="34"/>
        <end position="57"/>
    </location>
</feature>
<accession>A0A016UIV4</accession>
<dbReference type="Proteomes" id="UP000024635">
    <property type="component" value="Unassembled WGS sequence"/>
</dbReference>
<keyword evidence="1" id="KW-0479">Metal-binding</keyword>
<dbReference type="AlphaFoldDB" id="A0A016UIV4"/>
<dbReference type="EMBL" id="JARK01001375">
    <property type="protein sequence ID" value="EYC14831.1"/>
    <property type="molecule type" value="Genomic_DNA"/>
</dbReference>
<evidence type="ECO:0000313" key="4">
    <source>
        <dbReference type="Proteomes" id="UP000024635"/>
    </source>
</evidence>
<dbReference type="PROSITE" id="PS50157">
    <property type="entry name" value="ZINC_FINGER_C2H2_2"/>
    <property type="match status" value="1"/>
</dbReference>
<proteinExistence type="predicted"/>
<protein>
    <recommendedName>
        <fullName evidence="2">C2H2-type domain-containing protein</fullName>
    </recommendedName>
</protein>
<evidence type="ECO:0000259" key="2">
    <source>
        <dbReference type="PROSITE" id="PS50157"/>
    </source>
</evidence>
<keyword evidence="1" id="KW-0863">Zinc-finger</keyword>
<dbReference type="GO" id="GO:0008270">
    <property type="term" value="F:zinc ion binding"/>
    <property type="evidence" value="ECO:0007669"/>
    <property type="project" value="UniProtKB-KW"/>
</dbReference>
<dbReference type="InterPro" id="IPR013087">
    <property type="entry name" value="Znf_C2H2_type"/>
</dbReference>
<evidence type="ECO:0000256" key="1">
    <source>
        <dbReference type="PROSITE-ProRule" id="PRU00042"/>
    </source>
</evidence>
<keyword evidence="4" id="KW-1185">Reference proteome</keyword>
<keyword evidence="1" id="KW-0862">Zinc</keyword>
<name>A0A016UIV4_9BILA</name>
<sequence>MYSILFQLCNRFFEIGDLPGIAVHAKAHYIIKQYECERCGYASNNRSAISQHIYLKHRRGLVQVVTHSNEHIRKAWTQVVRVCFPGLAAKLSVKQEGQTQAPAAKRACISMD</sequence>
<reference evidence="4" key="1">
    <citation type="journal article" date="2015" name="Nat. Genet.">
        <title>The genome and transcriptome of the zoonotic hookworm Ancylostoma ceylanicum identify infection-specific gene families.</title>
        <authorList>
            <person name="Schwarz E.M."/>
            <person name="Hu Y."/>
            <person name="Antoshechkin I."/>
            <person name="Miller M.M."/>
            <person name="Sternberg P.W."/>
            <person name="Aroian R.V."/>
        </authorList>
    </citation>
    <scope>NUCLEOTIDE SEQUENCE</scope>
    <source>
        <strain evidence="4">HY135</strain>
    </source>
</reference>
<gene>
    <name evidence="3" type="primary">Acey_s0039.g3</name>
    <name evidence="3" type="ORF">Y032_0039g3</name>
</gene>
<evidence type="ECO:0000313" key="3">
    <source>
        <dbReference type="EMBL" id="EYC14831.1"/>
    </source>
</evidence>
<comment type="caution">
    <text evidence="3">The sequence shown here is derived from an EMBL/GenBank/DDBJ whole genome shotgun (WGS) entry which is preliminary data.</text>
</comment>